<keyword evidence="7 9" id="KW-1133">Transmembrane helix</keyword>
<feature type="transmembrane region" description="Helical" evidence="9">
    <location>
        <begin position="1131"/>
        <end position="1154"/>
    </location>
</feature>
<feature type="transmembrane region" description="Helical" evidence="9">
    <location>
        <begin position="361"/>
        <end position="384"/>
    </location>
</feature>
<evidence type="ECO:0000256" key="8">
    <source>
        <dbReference type="ARBA" id="ARBA00023136"/>
    </source>
</evidence>
<evidence type="ECO:0000256" key="3">
    <source>
        <dbReference type="ARBA" id="ARBA00022692"/>
    </source>
</evidence>
<dbReference type="InterPro" id="IPR027417">
    <property type="entry name" value="P-loop_NTPase"/>
</dbReference>
<dbReference type="InterPro" id="IPR017871">
    <property type="entry name" value="ABC_transporter-like_CS"/>
</dbReference>
<feature type="transmembrane region" description="Helical" evidence="9">
    <location>
        <begin position="421"/>
        <end position="441"/>
    </location>
</feature>
<sequence>MSELDFSKSKIDIYEKNQYSSGWKKFRLLLWKNWVIQIRHPVQTVSEVLLPLVFCLVLVAVRSLVEITPIDVTTWESFTVDELPSIPVNDFGIPNPAFRWPFAYSPNNTIVTEVMKTVAEKLNLQINQEYGFATEDEMVAHILDNYNEIADLSTDFLGGVAFTNTFPDADSFPEEINMKLRLRGHLRQESNFAIIFTWLTEILFEPISLPGPRGKDSIYGGYPGYYLEGFLTLQHAISSSVIEQASGANMSSVDLQMQRFPYPKYVEDYFVLVLEDFLAIILLLGFIYPVMNNVRNIVNEKEARLKESTKIMGLPNWLHWTAWFSKFFMFFLAIMILMTIMQKVPWYGNGVSVVNKTDGTVLFVFYMVYACSTICLCFLISTFFKSGSNAALGAALIWFLTYAPAYFLEYEYRTMTRGSKYGVSIIINTAMAFAMKIVSAFEGTGAGLQWSTFFTPVSADDNFSFGDATIMVAVDGVIYLILALYLEALFPGDFGIPKKWYFPFTKSFWCGNSNRGTYFEESTEFSWKPENCEEEPLNLKAGVVLSGLTKVYKQNKVAVNNVNLRLFEGQITALLGHNGAGKTTTMSMLTGLFPPSSGTAYVNGFDIRTDIENVRGSLGLCPQHDVLFKSLTVEEHLRFFCELKGLDKKLVPYETDRILKMLKLENKRHALAKTLSGGMKRKLSVGIALCAGSKVVMLDEPTSGMDPSSRRAIWDLLQNEKTGRTILLTTHFMDEADFLGDRIAIMSSGKIQCIGSSLFLKKVYGDGYHLTIVKDAECQVEDITTLLTKHVPNVHMDQNVGAELSYVLPKEYSAMFERMFMELDGKKKELRILSYGISATSMEEVFFKTLKQSEETVDPEKYSVRSREPHELMFDPTTTKNTGFNLLIQQLWAMLVKKSLFTLRNWSLIVTQLILPLIVIVVALLVLEMIPGFQNSPSREMSLDSYRWTTTLTKSSSDPIAAKLEQIYSNLDVFNGNNELINVNQGTIEEFFLQQGEQDILNVMQHYVAGAELGSNDENRIQFRAIFNGQPYHTPSLSLNLAHNTLLQYFTNSTMTIKIANAPLPLDERTLFNQRTQNSAIGFVIGYNIAFGYALLASSFIIFLVKERNCNSKHLQFVSGVSFLAYWSGNWIWDMLSFCIPCLGILITFLSFGTEGFTSAEQQGRMFLLFLAFGWAVLPLVYLFSYLYRIPASALTKVGMLFIFTGLATFIIVVVMSIPDLNLVDVSEILDWIFLIWPNYSLGMGFSNLYNNDIANQYCNNPEIERACELAEIFNNLVPPNLNLTNPFANGCCKTACAPYRCIPWSTNYFQFGGYGIGRMLAFLGVDGLIFILLIVIIESRIIKKLSCKKRKIEFDIESTEAEDEDVVKEKEYIIENSTSEAKWNQLTKANTLIVRNLTKIYSGGFLAVDNLSFGVRRGECFGLLGINGAGKTSTFKMLTGDEEVTGGDAFLENFCVRSSIKQVQRRLGYCPQFDALIEEMTGRETLRIFARLRGVPESYIDKMIEDLSKRLLVAEHIDKQIKEMSGGNRRKLSTAVAMVGDPPIIFLDEPTTGMDPVARRHLWNIVTELKKSGKSIVLTSHSMEECEALCTRIAIMVNGTFQCLGSVQHLKSRFGKGYTFIAKTQGGLEEQNNSKKLKDFIEQQFPGSTIKDCHQNLVEYNIPDINGGWSSVFGIVERAKDYLLIDDYSISQTTLEQIFLQFARFQKTEE</sequence>
<feature type="transmembrane region" description="Helical" evidence="9">
    <location>
        <begin position="1320"/>
        <end position="1343"/>
    </location>
</feature>
<comment type="caution">
    <text evidence="11">The sequence shown here is derived from an EMBL/GenBank/DDBJ whole genome shotgun (WGS) entry which is preliminary data.</text>
</comment>
<dbReference type="Pfam" id="PF00005">
    <property type="entry name" value="ABC_tran"/>
    <property type="match status" value="2"/>
</dbReference>
<dbReference type="GO" id="GO:0005319">
    <property type="term" value="F:lipid transporter activity"/>
    <property type="evidence" value="ECO:0007669"/>
    <property type="project" value="TreeGrafter"/>
</dbReference>
<feature type="transmembrane region" description="Helical" evidence="9">
    <location>
        <begin position="1080"/>
        <end position="1105"/>
    </location>
</feature>
<evidence type="ECO:0000256" key="7">
    <source>
        <dbReference type="ARBA" id="ARBA00022989"/>
    </source>
</evidence>
<dbReference type="InterPro" id="IPR003439">
    <property type="entry name" value="ABC_transporter-like_ATP-bd"/>
</dbReference>
<feature type="transmembrane region" description="Helical" evidence="9">
    <location>
        <begin position="269"/>
        <end position="291"/>
    </location>
</feature>
<dbReference type="InterPro" id="IPR013525">
    <property type="entry name" value="ABC2_TM"/>
</dbReference>
<dbReference type="PROSITE" id="PS50893">
    <property type="entry name" value="ABC_TRANSPORTER_2"/>
    <property type="match status" value="2"/>
</dbReference>
<keyword evidence="2" id="KW-0813">Transport</keyword>
<feature type="transmembrane region" description="Helical" evidence="9">
    <location>
        <begin position="468"/>
        <end position="490"/>
    </location>
</feature>
<dbReference type="GO" id="GO:0140359">
    <property type="term" value="F:ABC-type transporter activity"/>
    <property type="evidence" value="ECO:0007669"/>
    <property type="project" value="InterPro"/>
</dbReference>
<feature type="domain" description="ABC transporter" evidence="10">
    <location>
        <begin position="1393"/>
        <end position="1624"/>
    </location>
</feature>
<dbReference type="PANTHER" id="PTHR19229:SF250">
    <property type="entry name" value="ABC TRANSPORTER DOMAIN-CONTAINING PROTEIN-RELATED"/>
    <property type="match status" value="1"/>
</dbReference>
<evidence type="ECO:0000256" key="4">
    <source>
        <dbReference type="ARBA" id="ARBA00022737"/>
    </source>
</evidence>
<proteinExistence type="predicted"/>
<evidence type="ECO:0000313" key="12">
    <source>
        <dbReference type="Proteomes" id="UP001187531"/>
    </source>
</evidence>
<evidence type="ECO:0000256" key="1">
    <source>
        <dbReference type="ARBA" id="ARBA00004141"/>
    </source>
</evidence>
<dbReference type="InterPro" id="IPR026082">
    <property type="entry name" value="ABCA"/>
</dbReference>
<dbReference type="SMART" id="SM00382">
    <property type="entry name" value="AAA"/>
    <property type="match status" value="2"/>
</dbReference>
<dbReference type="InterPro" id="IPR003593">
    <property type="entry name" value="AAA+_ATPase"/>
</dbReference>
<feature type="transmembrane region" description="Helical" evidence="9">
    <location>
        <begin position="320"/>
        <end position="340"/>
    </location>
</feature>
<dbReference type="Gene3D" id="3.40.50.300">
    <property type="entry name" value="P-loop containing nucleotide triphosphate hydrolases"/>
    <property type="match status" value="2"/>
</dbReference>
<accession>A0AA88IQ05</accession>
<evidence type="ECO:0000256" key="5">
    <source>
        <dbReference type="ARBA" id="ARBA00022741"/>
    </source>
</evidence>
<evidence type="ECO:0000259" key="10">
    <source>
        <dbReference type="PROSITE" id="PS50893"/>
    </source>
</evidence>
<reference evidence="11" key="1">
    <citation type="submission" date="2023-07" db="EMBL/GenBank/DDBJ databases">
        <title>Chromosome-level genome assembly of Artemia franciscana.</title>
        <authorList>
            <person name="Jo E."/>
        </authorList>
    </citation>
    <scope>NUCLEOTIDE SEQUENCE</scope>
    <source>
        <tissue evidence="11">Whole body</tissue>
    </source>
</reference>
<dbReference type="PROSITE" id="PS00211">
    <property type="entry name" value="ABC_TRANSPORTER_1"/>
    <property type="match status" value="1"/>
</dbReference>
<dbReference type="GO" id="GO:0016887">
    <property type="term" value="F:ATP hydrolysis activity"/>
    <property type="evidence" value="ECO:0007669"/>
    <property type="project" value="InterPro"/>
</dbReference>
<evidence type="ECO:0000313" key="11">
    <source>
        <dbReference type="EMBL" id="KAK2724562.1"/>
    </source>
</evidence>
<dbReference type="InterPro" id="IPR056264">
    <property type="entry name" value="R2_ABCA1-4-like"/>
</dbReference>
<feature type="transmembrane region" description="Helical" evidence="9">
    <location>
        <begin position="1166"/>
        <end position="1188"/>
    </location>
</feature>
<keyword evidence="6" id="KW-0067">ATP-binding</keyword>
<dbReference type="EMBL" id="JAVRJZ010000003">
    <property type="protein sequence ID" value="KAK2724560.1"/>
    <property type="molecule type" value="Genomic_DNA"/>
</dbReference>
<dbReference type="SUPFAM" id="SSF52540">
    <property type="entry name" value="P-loop containing nucleoside triphosphate hydrolases"/>
    <property type="match status" value="2"/>
</dbReference>
<dbReference type="Pfam" id="PF12698">
    <property type="entry name" value="ABC2_membrane_3"/>
    <property type="match status" value="2"/>
</dbReference>
<evidence type="ECO:0000256" key="2">
    <source>
        <dbReference type="ARBA" id="ARBA00022448"/>
    </source>
</evidence>
<feature type="transmembrane region" description="Helical" evidence="9">
    <location>
        <begin position="1200"/>
        <end position="1218"/>
    </location>
</feature>
<dbReference type="Pfam" id="PF23321">
    <property type="entry name" value="R1_ABCA1"/>
    <property type="match status" value="1"/>
</dbReference>
<keyword evidence="3 9" id="KW-0812">Transmembrane</keyword>
<keyword evidence="8 9" id="KW-0472">Membrane</keyword>
<evidence type="ECO:0000256" key="6">
    <source>
        <dbReference type="ARBA" id="ARBA00022840"/>
    </source>
</evidence>
<dbReference type="FunFam" id="3.40.50.300:FF:000327">
    <property type="entry name" value="ATP-binding cassette sub-family A member 3"/>
    <property type="match status" value="1"/>
</dbReference>
<organism evidence="11 12">
    <name type="scientific">Artemia franciscana</name>
    <name type="common">Brine shrimp</name>
    <name type="synonym">Artemia sanfranciscana</name>
    <dbReference type="NCBI Taxonomy" id="6661"/>
    <lineage>
        <taxon>Eukaryota</taxon>
        <taxon>Metazoa</taxon>
        <taxon>Ecdysozoa</taxon>
        <taxon>Arthropoda</taxon>
        <taxon>Crustacea</taxon>
        <taxon>Branchiopoda</taxon>
        <taxon>Anostraca</taxon>
        <taxon>Artemiidae</taxon>
        <taxon>Artemia</taxon>
    </lineage>
</organism>
<evidence type="ECO:0000256" key="9">
    <source>
        <dbReference type="SAM" id="Phobius"/>
    </source>
</evidence>
<dbReference type="GO" id="GO:0016020">
    <property type="term" value="C:membrane"/>
    <property type="evidence" value="ECO:0007669"/>
    <property type="project" value="UniProtKB-SubCell"/>
</dbReference>
<dbReference type="Proteomes" id="UP001187531">
    <property type="component" value="Unassembled WGS sequence"/>
</dbReference>
<dbReference type="CDD" id="cd03263">
    <property type="entry name" value="ABC_subfamily_A"/>
    <property type="match status" value="2"/>
</dbReference>
<dbReference type="FunFam" id="3.40.50.300:FF:000298">
    <property type="entry name" value="ATP-binding cassette sub-family A member 12"/>
    <property type="match status" value="1"/>
</dbReference>
<dbReference type="EMBL" id="JAVRJZ010000003">
    <property type="protein sequence ID" value="KAK2724561.1"/>
    <property type="molecule type" value="Genomic_DNA"/>
</dbReference>
<name>A0AA88IQ05_ARTSF</name>
<dbReference type="EMBL" id="JAVRJZ010000003">
    <property type="protein sequence ID" value="KAK2724562.1"/>
    <property type="molecule type" value="Genomic_DNA"/>
</dbReference>
<dbReference type="PANTHER" id="PTHR19229">
    <property type="entry name" value="ATP-BINDING CASSETTE TRANSPORTER SUBFAMILY A ABCA"/>
    <property type="match status" value="1"/>
</dbReference>
<protein>
    <recommendedName>
        <fullName evidence="10">ABC transporter domain-containing protein</fullName>
    </recommendedName>
</protein>
<keyword evidence="5" id="KW-0547">Nucleotide-binding</keyword>
<keyword evidence="12" id="KW-1185">Reference proteome</keyword>
<gene>
    <name evidence="11" type="ORF">QYM36_001155</name>
</gene>
<feature type="transmembrane region" description="Helical" evidence="9">
    <location>
        <begin position="906"/>
        <end position="927"/>
    </location>
</feature>
<feature type="transmembrane region" description="Helical" evidence="9">
    <location>
        <begin position="390"/>
        <end position="409"/>
    </location>
</feature>
<dbReference type="GO" id="GO:0005524">
    <property type="term" value="F:ATP binding"/>
    <property type="evidence" value="ECO:0007669"/>
    <property type="project" value="UniProtKB-KW"/>
</dbReference>
<comment type="subcellular location">
    <subcellularLocation>
        <location evidence="1">Membrane</location>
        <topology evidence="1">Multi-pass membrane protein</topology>
    </subcellularLocation>
</comment>
<feature type="domain" description="ABC transporter" evidence="10">
    <location>
        <begin position="543"/>
        <end position="773"/>
    </location>
</feature>
<keyword evidence="4" id="KW-0677">Repeat</keyword>